<dbReference type="Proteomes" id="UP000030745">
    <property type="component" value="Unassembled WGS sequence"/>
</dbReference>
<accession>A0A067BJ41</accession>
<dbReference type="EMBL" id="KK583434">
    <property type="protein sequence ID" value="KDO18449.1"/>
    <property type="molecule type" value="Genomic_DNA"/>
</dbReference>
<dbReference type="STRING" id="695850.A0A067BJ41"/>
<dbReference type="VEuPathDB" id="FungiDB:SPRG_16188"/>
<reference evidence="1 2" key="1">
    <citation type="journal article" date="2013" name="PLoS Genet.">
        <title>Distinctive expansion of potential virulence genes in the genome of the oomycete fish pathogen Saprolegnia parasitica.</title>
        <authorList>
            <person name="Jiang R.H."/>
            <person name="de Bruijn I."/>
            <person name="Haas B.J."/>
            <person name="Belmonte R."/>
            <person name="Lobach L."/>
            <person name="Christie J."/>
            <person name="van den Ackerveken G."/>
            <person name="Bottin A."/>
            <person name="Bulone V."/>
            <person name="Diaz-Moreno S.M."/>
            <person name="Dumas B."/>
            <person name="Fan L."/>
            <person name="Gaulin E."/>
            <person name="Govers F."/>
            <person name="Grenville-Briggs L.J."/>
            <person name="Horner N.R."/>
            <person name="Levin J.Z."/>
            <person name="Mammella M."/>
            <person name="Meijer H.J."/>
            <person name="Morris P."/>
            <person name="Nusbaum C."/>
            <person name="Oome S."/>
            <person name="Phillips A.J."/>
            <person name="van Rooyen D."/>
            <person name="Rzeszutek E."/>
            <person name="Saraiva M."/>
            <person name="Secombes C.J."/>
            <person name="Seidl M.F."/>
            <person name="Snel B."/>
            <person name="Stassen J.H."/>
            <person name="Sykes S."/>
            <person name="Tripathy S."/>
            <person name="van den Berg H."/>
            <person name="Vega-Arreguin J.C."/>
            <person name="Wawra S."/>
            <person name="Young S.K."/>
            <person name="Zeng Q."/>
            <person name="Dieguez-Uribeondo J."/>
            <person name="Russ C."/>
            <person name="Tyler B.M."/>
            <person name="van West P."/>
        </authorList>
    </citation>
    <scope>NUCLEOTIDE SEQUENCE [LARGE SCALE GENOMIC DNA]</scope>
    <source>
        <strain evidence="1 2">CBS 223.65</strain>
    </source>
</reference>
<name>A0A067BJ41_SAPPC</name>
<keyword evidence="2" id="KW-1185">Reference proteome</keyword>
<dbReference type="KEGG" id="spar:SPRG_16188"/>
<dbReference type="OrthoDB" id="79102at2759"/>
<evidence type="ECO:0000313" key="1">
    <source>
        <dbReference type="EMBL" id="KDO18449.1"/>
    </source>
</evidence>
<dbReference type="GeneID" id="24137833"/>
<gene>
    <name evidence="1" type="ORF">SPRG_16188</name>
</gene>
<dbReference type="RefSeq" id="XP_012210842.1">
    <property type="nucleotide sequence ID" value="XM_012355452.1"/>
</dbReference>
<dbReference type="AlphaFoldDB" id="A0A067BJ41"/>
<protein>
    <submittedName>
        <fullName evidence="1">Uncharacterized protein</fullName>
    </submittedName>
</protein>
<organism evidence="1 2">
    <name type="scientific">Saprolegnia parasitica (strain CBS 223.65)</name>
    <dbReference type="NCBI Taxonomy" id="695850"/>
    <lineage>
        <taxon>Eukaryota</taxon>
        <taxon>Sar</taxon>
        <taxon>Stramenopiles</taxon>
        <taxon>Oomycota</taxon>
        <taxon>Saprolegniomycetes</taxon>
        <taxon>Saprolegniales</taxon>
        <taxon>Saprolegniaceae</taxon>
        <taxon>Saprolegnia</taxon>
    </lineage>
</organism>
<proteinExistence type="predicted"/>
<evidence type="ECO:0000313" key="2">
    <source>
        <dbReference type="Proteomes" id="UP000030745"/>
    </source>
</evidence>
<sequence length="1151" mass="124229">MSPTTAASSVTVVSHSGEESVNYYSAITANNVLSLNLNLLPAMPLTNGGNQTMNQFTLPSPTCALCQNLLAQANDVYCIQNQILTPSFLSQTVRNYLPGFTRDITQALLQCQNTTSANSWADFQIAASCFLNSGCPLAPFLPNTTNMAVLYTNDPGHTILVAASTYELQLQIEFNGMAITPLFTETSDVAAISNTLSQQFAATGVVPIVSKSWNPSQNAWTIQIAYQNLMSALPILSVYNPNAHPQPPVSISTNVAPYYAVEVLPYNTSYFSSIATGQSAECAKANAQLSALSMTHPMAYDCFNLPSLANQMAQNATLWYNNSQWDVSDVVGSCLTSLPPASATPLVDVLQSFMDSGCPVAQVRSGNITLSQPFSSRQLIRAPQGSYVSMLVYVGNQSIDLGNVVASTDPMTLSKPLTTLLSSVTDGVRVQIYSTPEFDPISQEMSVYWYILLQYKDLIGPLPHLVLYSNAPVSSTNVPAPLNLQLTFGSGAPPPGPTASGMGLIPIPACQAWAFTCMANSSAIFDNPSILLSASLGVSYVGWQQFTSALRCYMNTSCPITEDVSSTRMVSLQSNYATQMIQMQRNESVTLWFSVKGMTVGALYNVGAYGYGYTSLESQLGFLSNFTSSISAYSYTSSMSNLWTLELTSKTLWVVPYDLKFFQASAIRPPSMDIFMPNNMSTMCDQCRAFLQTYCGPDPICLQLMTNFQRNMNQTVLNLINANNGSSVDVSDIIARSVPMGTPARAVSVFGLYHSCLSLYRCPLVKMPPGASFAPVLVATEEMHMVMIYNTSANFNLTLTYPALNVTVDINSATMSFDFGFMSSFDATYALASQWNASMNPTAYLDCSNTVPCYLVMYFPNSILPLSLPNIASNGSHYYTYKQTASQVLQLIPANTTVQDSNVEIVQSQKATQRNLNGLVFTTSAGILATRSFNVSSCFTNVPLATAAPYLAASSCHVYYSCPVEATLSQILTERSLVTSVTGGFQKILVSGAPTAYVSLEFRLLGSYLGRIENISLYSSSSVLTGQLQAMLKSLSIVEVSTSQESSTMWGIQLRYYLYPGPLPTITIVTSASASASLVNTQDPSLYYEVVRLNGAHFGFPYQAYGAGPTPAPMYYMAPTPAPTTMPPTLAPTTTSPTPLPMYGSIVFPSG</sequence>